<dbReference type="TCDB" id="9.B.102.1.18">
    <property type="family name" value="the yede/yeee (yede/yeee) family"/>
</dbReference>
<evidence type="ECO:0000313" key="10">
    <source>
        <dbReference type="EMBL" id="APF18015.1"/>
    </source>
</evidence>
<evidence type="ECO:0000256" key="4">
    <source>
        <dbReference type="ARBA" id="ARBA00022519"/>
    </source>
</evidence>
<keyword evidence="3" id="KW-1003">Cell membrane</keyword>
<reference evidence="11 12" key="1">
    <citation type="submission" date="2011-09" db="EMBL/GenBank/DDBJ databases">
        <title>The permanent draft genome of Caldithrix abyssi DSM 13497.</title>
        <authorList>
            <consortium name="US DOE Joint Genome Institute (JGI-PGF)"/>
            <person name="Lucas S."/>
            <person name="Han J."/>
            <person name="Lapidus A."/>
            <person name="Bruce D."/>
            <person name="Goodwin L."/>
            <person name="Pitluck S."/>
            <person name="Peters L."/>
            <person name="Kyrpides N."/>
            <person name="Mavromatis K."/>
            <person name="Ivanova N."/>
            <person name="Mikhailova N."/>
            <person name="Chertkov O."/>
            <person name="Detter J.C."/>
            <person name="Tapia R."/>
            <person name="Han C."/>
            <person name="Land M."/>
            <person name="Hauser L."/>
            <person name="Markowitz V."/>
            <person name="Cheng J.-F."/>
            <person name="Hugenholtz P."/>
            <person name="Woyke T."/>
            <person name="Wu D."/>
            <person name="Spring S."/>
            <person name="Brambilla E."/>
            <person name="Klenk H.-P."/>
            <person name="Eisen J.A."/>
        </authorList>
    </citation>
    <scope>NUCLEOTIDE SEQUENCE [LARGE SCALE GENOMIC DNA]</scope>
    <source>
        <strain evidence="11 12">DSM 13497</strain>
    </source>
</reference>
<keyword evidence="6 9" id="KW-1133">Transmembrane helix</keyword>
<evidence type="ECO:0000256" key="3">
    <source>
        <dbReference type="ARBA" id="ARBA00022475"/>
    </source>
</evidence>
<protein>
    <submittedName>
        <fullName evidence="11">Uncharacterized protein</fullName>
    </submittedName>
</protein>
<accession>H1XYZ1</accession>
<evidence type="ECO:0000256" key="1">
    <source>
        <dbReference type="ARBA" id="ARBA00004429"/>
    </source>
</evidence>
<dbReference type="HOGENOM" id="CLU_041737_1_2_0"/>
<dbReference type="STRING" id="880073.Cabys_1266"/>
<comment type="similarity">
    <text evidence="8">Belongs to the TsuA/YedE (TC 9.B.102) family.</text>
</comment>
<dbReference type="Proteomes" id="UP000183868">
    <property type="component" value="Chromosome"/>
</dbReference>
<keyword evidence="12" id="KW-1185">Reference proteome</keyword>
<dbReference type="PANTHER" id="PTHR30574">
    <property type="entry name" value="INNER MEMBRANE PROTEIN YEDE"/>
    <property type="match status" value="1"/>
</dbReference>
<dbReference type="KEGG" id="caby:Cabys_1266"/>
<proteinExistence type="inferred from homology"/>
<dbReference type="PANTHER" id="PTHR30574:SF1">
    <property type="entry name" value="SULPHUR TRANSPORT DOMAIN-CONTAINING PROTEIN"/>
    <property type="match status" value="1"/>
</dbReference>
<dbReference type="EMBL" id="CP018099">
    <property type="protein sequence ID" value="APF18015.1"/>
    <property type="molecule type" value="Genomic_DNA"/>
</dbReference>
<dbReference type="PaxDb" id="880073-Calab_2452"/>
<sequence precursor="true">MKEQKFWNPYLAGIGLGLTLLLAFVLVGRGLGASGALMRFDVWLLKLVAPAHVQSNPYFSKYAANTLSNWLVFEIIGVMIGGFLSGALAGRLKIKTGKGPNISVKGRWILAFVGGALVGWSARLARGCTSGLALTGGATLSLGSWAFMFAVFAGAYATAYFVRKQWI</sequence>
<gene>
    <name evidence="10" type="ORF">Cabys_1266</name>
    <name evidence="11" type="ORF">Calab_2452</name>
</gene>
<evidence type="ECO:0000256" key="7">
    <source>
        <dbReference type="ARBA" id="ARBA00023136"/>
    </source>
</evidence>
<evidence type="ECO:0000313" key="13">
    <source>
        <dbReference type="Proteomes" id="UP000183868"/>
    </source>
</evidence>
<evidence type="ECO:0000256" key="6">
    <source>
        <dbReference type="ARBA" id="ARBA00022989"/>
    </source>
</evidence>
<evidence type="ECO:0000256" key="5">
    <source>
        <dbReference type="ARBA" id="ARBA00022692"/>
    </source>
</evidence>
<reference evidence="10 13" key="2">
    <citation type="submission" date="2016-11" db="EMBL/GenBank/DDBJ databases">
        <title>Genomic analysis of Caldithrix abyssi and proposal of a novel bacterial phylum Caldithrichaeota.</title>
        <authorList>
            <person name="Kublanov I."/>
            <person name="Sigalova O."/>
            <person name="Gavrilov S."/>
            <person name="Lebedinsky A."/>
            <person name="Ivanova N."/>
            <person name="Daum C."/>
            <person name="Reddy T."/>
            <person name="Klenk H.P."/>
            <person name="Goker M."/>
            <person name="Reva O."/>
            <person name="Miroshnichenko M."/>
            <person name="Kyprides N."/>
            <person name="Woyke T."/>
            <person name="Gelfand M."/>
        </authorList>
    </citation>
    <scope>NUCLEOTIDE SEQUENCE [LARGE SCALE GENOMIC DNA]</scope>
    <source>
        <strain evidence="10 13">LF13</strain>
    </source>
</reference>
<evidence type="ECO:0000256" key="9">
    <source>
        <dbReference type="SAM" id="Phobius"/>
    </source>
</evidence>
<keyword evidence="4" id="KW-0997">Cell inner membrane</keyword>
<keyword evidence="5 9" id="KW-0812">Transmembrane</keyword>
<dbReference type="InterPro" id="IPR007272">
    <property type="entry name" value="Sulf_transp_TsuA/YedE"/>
</dbReference>
<keyword evidence="2" id="KW-0813">Transport</keyword>
<dbReference type="GO" id="GO:0005886">
    <property type="term" value="C:plasma membrane"/>
    <property type="evidence" value="ECO:0007669"/>
    <property type="project" value="UniProtKB-SubCell"/>
</dbReference>
<comment type="subcellular location">
    <subcellularLocation>
        <location evidence="1">Cell inner membrane</location>
        <topology evidence="1">Multi-pass membrane protein</topology>
    </subcellularLocation>
</comment>
<dbReference type="eggNOG" id="COG2391">
    <property type="taxonomic scope" value="Bacteria"/>
</dbReference>
<dbReference type="Proteomes" id="UP000004671">
    <property type="component" value="Chromosome"/>
</dbReference>
<keyword evidence="7 9" id="KW-0472">Membrane</keyword>
<dbReference type="OrthoDB" id="9814020at2"/>
<dbReference type="AlphaFoldDB" id="H1XYZ1"/>
<evidence type="ECO:0000313" key="11">
    <source>
        <dbReference type="EMBL" id="EHO42062.1"/>
    </source>
</evidence>
<feature type="transmembrane region" description="Helical" evidence="9">
    <location>
        <begin position="142"/>
        <end position="162"/>
    </location>
</feature>
<organism evidence="11 12">
    <name type="scientific">Caldithrix abyssi DSM 13497</name>
    <dbReference type="NCBI Taxonomy" id="880073"/>
    <lineage>
        <taxon>Bacteria</taxon>
        <taxon>Pseudomonadati</taxon>
        <taxon>Calditrichota</taxon>
        <taxon>Calditrichia</taxon>
        <taxon>Calditrichales</taxon>
        <taxon>Calditrichaceae</taxon>
        <taxon>Caldithrix</taxon>
    </lineage>
</organism>
<dbReference type="InParanoid" id="H1XYZ1"/>
<evidence type="ECO:0000313" key="12">
    <source>
        <dbReference type="Proteomes" id="UP000004671"/>
    </source>
</evidence>
<evidence type="ECO:0000256" key="2">
    <source>
        <dbReference type="ARBA" id="ARBA00022448"/>
    </source>
</evidence>
<evidence type="ECO:0000256" key="8">
    <source>
        <dbReference type="ARBA" id="ARBA00035655"/>
    </source>
</evidence>
<feature type="transmembrane region" description="Helical" evidence="9">
    <location>
        <begin position="70"/>
        <end position="92"/>
    </location>
</feature>
<dbReference type="RefSeq" id="WP_006929284.1">
    <property type="nucleotide sequence ID" value="NZ_CM001402.1"/>
</dbReference>
<feature type="transmembrane region" description="Helical" evidence="9">
    <location>
        <begin position="104"/>
        <end position="122"/>
    </location>
</feature>
<dbReference type="EMBL" id="CM001402">
    <property type="protein sequence ID" value="EHO42062.1"/>
    <property type="molecule type" value="Genomic_DNA"/>
</dbReference>
<dbReference type="Pfam" id="PF04143">
    <property type="entry name" value="Sulf_transp"/>
    <property type="match status" value="1"/>
</dbReference>
<name>H1XYZ1_CALAY</name>